<dbReference type="InterPro" id="IPR001135">
    <property type="entry name" value="NADH_Q_OxRdtase_suD"/>
</dbReference>
<dbReference type="Pfam" id="PF00346">
    <property type="entry name" value="Complex1_49kDa"/>
    <property type="match status" value="1"/>
</dbReference>
<dbReference type="Gene3D" id="1.10.645.10">
    <property type="entry name" value="Cytochrome-c3 Hydrogenase, chain B"/>
    <property type="match status" value="1"/>
</dbReference>
<evidence type="ECO:0000259" key="3">
    <source>
        <dbReference type="Pfam" id="PF00329"/>
    </source>
</evidence>
<evidence type="ECO:0000259" key="4">
    <source>
        <dbReference type="Pfam" id="PF00346"/>
    </source>
</evidence>
<dbReference type="AlphaFoldDB" id="A0A0G3EKW3"/>
<evidence type="ECO:0000313" key="6">
    <source>
        <dbReference type="Proteomes" id="UP000036700"/>
    </source>
</evidence>
<organism evidence="5 6">
    <name type="scientific">Pandoraea thiooxydans</name>
    <dbReference type="NCBI Taxonomy" id="445709"/>
    <lineage>
        <taxon>Bacteria</taxon>
        <taxon>Pseudomonadati</taxon>
        <taxon>Pseudomonadota</taxon>
        <taxon>Betaproteobacteria</taxon>
        <taxon>Burkholderiales</taxon>
        <taxon>Burkholderiaceae</taxon>
        <taxon>Pandoraea</taxon>
    </lineage>
</organism>
<dbReference type="OrthoDB" id="9801496at2"/>
<dbReference type="GO" id="GO:0051287">
    <property type="term" value="F:NAD binding"/>
    <property type="evidence" value="ECO:0007669"/>
    <property type="project" value="InterPro"/>
</dbReference>
<dbReference type="InterPro" id="IPR037232">
    <property type="entry name" value="NADH_quin_OxRdtase_su_C/D-like"/>
</dbReference>
<dbReference type="RefSeq" id="WP_047213230.1">
    <property type="nucleotide sequence ID" value="NZ_CP011568.3"/>
</dbReference>
<gene>
    <name evidence="5" type="ORF">ABW99_04475</name>
</gene>
<feature type="domain" description="NADH-quinone oxidoreductase subunit D" evidence="4">
    <location>
        <begin position="280"/>
        <end position="440"/>
    </location>
</feature>
<dbReference type="PANTHER" id="PTHR43485:SF1">
    <property type="entry name" value="FORMATE HYDROGENLYASE SUBUNIT 5-RELATED"/>
    <property type="match status" value="1"/>
</dbReference>
<evidence type="ECO:0000256" key="2">
    <source>
        <dbReference type="ARBA" id="ARBA00023027"/>
    </source>
</evidence>
<keyword evidence="6" id="KW-1185">Reference proteome</keyword>
<protein>
    <recommendedName>
        <fullName evidence="7">Hydrogenase</fullName>
    </recommendedName>
</protein>
<evidence type="ECO:0008006" key="7">
    <source>
        <dbReference type="Google" id="ProtNLM"/>
    </source>
</evidence>
<dbReference type="SUPFAM" id="SSF56762">
    <property type="entry name" value="HydB/Nqo4-like"/>
    <property type="match status" value="1"/>
</dbReference>
<evidence type="ECO:0000256" key="1">
    <source>
        <dbReference type="ARBA" id="ARBA00023002"/>
    </source>
</evidence>
<evidence type="ECO:0000313" key="5">
    <source>
        <dbReference type="EMBL" id="AKJ67590.1"/>
    </source>
</evidence>
<reference evidence="6" key="1">
    <citation type="submission" date="2015-06" db="EMBL/GenBank/DDBJ databases">
        <authorList>
            <person name="Lim Y.L."/>
            <person name="Ee R."/>
            <person name="Yong D."/>
            <person name="How K.Y."/>
            <person name="Yin W.F."/>
            <person name="Chan K.G."/>
        </authorList>
    </citation>
    <scope>NUCLEOTIDE SEQUENCE [LARGE SCALE GENOMIC DNA]</scope>
    <source>
        <strain evidence="6">DSM 25325</strain>
    </source>
</reference>
<dbReference type="Pfam" id="PF00329">
    <property type="entry name" value="Complex1_30kDa"/>
    <property type="match status" value="1"/>
</dbReference>
<dbReference type="STRING" id="445709.ABW99_04475"/>
<dbReference type="GO" id="GO:0016651">
    <property type="term" value="F:oxidoreductase activity, acting on NAD(P)H"/>
    <property type="evidence" value="ECO:0007669"/>
    <property type="project" value="InterPro"/>
</dbReference>
<dbReference type="GO" id="GO:0048038">
    <property type="term" value="F:quinone binding"/>
    <property type="evidence" value="ECO:0007669"/>
    <property type="project" value="InterPro"/>
</dbReference>
<dbReference type="InterPro" id="IPR001268">
    <property type="entry name" value="NADH_UbQ_OxRdtase_30kDa_su"/>
</dbReference>
<dbReference type="KEGG" id="ptx:ABW99_04475"/>
<proteinExistence type="predicted"/>
<accession>A0A0G3EKW3</accession>
<dbReference type="Proteomes" id="UP000036700">
    <property type="component" value="Chromosome"/>
</dbReference>
<dbReference type="InterPro" id="IPR029014">
    <property type="entry name" value="NiFe-Hase_large"/>
</dbReference>
<sequence length="516" mass="56117">MRLEQLSLPNRNRLPSVGDSPATIVARVDARAWIEFARMARQDGAWLISLWGGQESEDTFAVSAAYALEDGLLWLQLPIGEQDGYPDLSALFPCATRMQRALHDLLGLHASGAADTRPWLDHGHLPAGDYPLRRAPVTATPGLPRPDDYPFVPVLGDGVHEIAVGPIHAGTIEPGHFRFSVVGEKVLRLEQRLGYAHRGIERQFLDMPLLGGHRLAGRVAGDSTVAFSWAFCMAAEQALGTGAPPRAHHLRAILLERERVANHLGDLGALGNDAGFAYGLAHFSRLKEDWLRLNAQAFGHRYLMDRIVPGGLAQDVTPPVVSAIVEQCGQIEQQVRAMQRIYDEQSGLQDRLSGTGRLAADVAEHFSVYGLVGRASGRAMDVRVDYPHAPYRQVPARAVGDTRGDVAGRVAVRFNEIYESLRLIRALTDALPAGEIHLPAAHHGAASCGIGWIEGWRGGVLVALQTDAAGRIASCHCHDPSWQSWPALEHAIIGNIVADFPLINKSFNLNYAGHDL</sequence>
<feature type="domain" description="NADH:ubiquinone oxidoreductase 30kDa subunit" evidence="3">
    <location>
        <begin position="27"/>
        <end position="134"/>
    </location>
</feature>
<name>A0A0G3EKW3_9BURK</name>
<dbReference type="SUPFAM" id="SSF143243">
    <property type="entry name" value="Nqo5-like"/>
    <property type="match status" value="1"/>
</dbReference>
<dbReference type="PANTHER" id="PTHR43485">
    <property type="entry name" value="HYDROGENASE-4 COMPONENT G"/>
    <property type="match status" value="1"/>
</dbReference>
<dbReference type="EMBL" id="CP011568">
    <property type="protein sequence ID" value="AKJ67590.1"/>
    <property type="molecule type" value="Genomic_DNA"/>
</dbReference>
<keyword evidence="1" id="KW-0560">Oxidoreductase</keyword>
<dbReference type="InterPro" id="IPR052197">
    <property type="entry name" value="ComplexI_49kDa-like"/>
</dbReference>
<keyword evidence="2" id="KW-0520">NAD</keyword>
<dbReference type="PATRIC" id="fig|445709.3.peg.958"/>
<dbReference type="GO" id="GO:0008137">
    <property type="term" value="F:NADH dehydrogenase (ubiquinone) activity"/>
    <property type="evidence" value="ECO:0007669"/>
    <property type="project" value="InterPro"/>
</dbReference>